<dbReference type="InterPro" id="IPR014729">
    <property type="entry name" value="Rossmann-like_a/b/a_fold"/>
</dbReference>
<dbReference type="Gene3D" id="1.10.3620.10">
    <property type="entry name" value="YdcF like domain"/>
    <property type="match status" value="1"/>
</dbReference>
<dbReference type="GO" id="GO:0005886">
    <property type="term" value="C:plasma membrane"/>
    <property type="evidence" value="ECO:0007669"/>
    <property type="project" value="TreeGrafter"/>
</dbReference>
<dbReference type="PANTHER" id="PTHR30336">
    <property type="entry name" value="INNER MEMBRANE PROTEIN, PROBABLE PERMEASE"/>
    <property type="match status" value="1"/>
</dbReference>
<proteinExistence type="predicted"/>
<dbReference type="InterPro" id="IPR051599">
    <property type="entry name" value="Cell_Envelope_Assoc"/>
</dbReference>
<name>A0A1H4A709_SELRU</name>
<protein>
    <submittedName>
        <fullName evidence="1">DUF218 domain-containing protein</fullName>
    </submittedName>
</protein>
<gene>
    <name evidence="1" type="ORF">SAMN05660648_02748</name>
</gene>
<dbReference type="OrthoDB" id="2216870at2"/>
<accession>A0A1H4A709</accession>
<dbReference type="EMBL" id="FNQG01000014">
    <property type="protein sequence ID" value="SEA31362.1"/>
    <property type="molecule type" value="Genomic_DNA"/>
</dbReference>
<sequence length="264" mass="29317">MGQEEMAKIAEAVNILGNFCGPRDIDKLTTAALEDKYHIPRVDVAVLFGGSILAGGEVFAEIMKKQLAEKYIIVGGAGHTTETLQRKMAACLGRKVPSDACEAELFNEYLQEKNGLAADYLEKESTNCGNNITFLLSLLEKEKLPHDSVLMVQDATMQRRMEAGWRHHAGAGLVVNYAAYKVKVTGSEKGLVYEEEPAGMWNMDRYVDLLMGDAQRLQDTPDGYGPKGKNFIAHVNMPFEVKEAFRYLQKFYGVRKANPAYAKP</sequence>
<dbReference type="Gene3D" id="3.40.50.620">
    <property type="entry name" value="HUPs"/>
    <property type="match status" value="1"/>
</dbReference>
<organism evidence="1 2">
    <name type="scientific">Selenomonas ruminantium</name>
    <dbReference type="NCBI Taxonomy" id="971"/>
    <lineage>
        <taxon>Bacteria</taxon>
        <taxon>Bacillati</taxon>
        <taxon>Bacillota</taxon>
        <taxon>Negativicutes</taxon>
        <taxon>Selenomonadales</taxon>
        <taxon>Selenomonadaceae</taxon>
        <taxon>Selenomonas</taxon>
    </lineage>
</organism>
<evidence type="ECO:0000313" key="2">
    <source>
        <dbReference type="Proteomes" id="UP000183469"/>
    </source>
</evidence>
<reference evidence="1 2" key="1">
    <citation type="submission" date="2016-10" db="EMBL/GenBank/DDBJ databases">
        <authorList>
            <person name="de Groot N.N."/>
        </authorList>
    </citation>
    <scope>NUCLEOTIDE SEQUENCE [LARGE SCALE GENOMIC DNA]</scope>
    <source>
        <strain evidence="1 2">DSM 2872</strain>
    </source>
</reference>
<evidence type="ECO:0000313" key="1">
    <source>
        <dbReference type="EMBL" id="SEA31362.1"/>
    </source>
</evidence>
<dbReference type="AlphaFoldDB" id="A0A1H4A709"/>
<dbReference type="RefSeq" id="WP_074673330.1">
    <property type="nucleotide sequence ID" value="NZ_FNQG01000014.1"/>
</dbReference>
<dbReference type="PANTHER" id="PTHR30336:SF20">
    <property type="entry name" value="DUF218 DOMAIN-CONTAINING PROTEIN"/>
    <property type="match status" value="1"/>
</dbReference>
<dbReference type="Proteomes" id="UP000183469">
    <property type="component" value="Unassembled WGS sequence"/>
</dbReference>